<keyword evidence="2" id="KW-0472">Membrane</keyword>
<feature type="compositionally biased region" description="Pro residues" evidence="1">
    <location>
        <begin position="190"/>
        <end position="200"/>
    </location>
</feature>
<organism evidence="3 4">
    <name type="scientific">Scylla paramamosain</name>
    <name type="common">Mud crab</name>
    <dbReference type="NCBI Taxonomy" id="85552"/>
    <lineage>
        <taxon>Eukaryota</taxon>
        <taxon>Metazoa</taxon>
        <taxon>Ecdysozoa</taxon>
        <taxon>Arthropoda</taxon>
        <taxon>Crustacea</taxon>
        <taxon>Multicrustacea</taxon>
        <taxon>Malacostraca</taxon>
        <taxon>Eumalacostraca</taxon>
        <taxon>Eucarida</taxon>
        <taxon>Decapoda</taxon>
        <taxon>Pleocyemata</taxon>
        <taxon>Brachyura</taxon>
        <taxon>Eubrachyura</taxon>
        <taxon>Portunoidea</taxon>
        <taxon>Portunidae</taxon>
        <taxon>Portuninae</taxon>
        <taxon>Scylla</taxon>
    </lineage>
</organism>
<sequence length="238" mass="26313">MIVTMVTDVTAKTTTMRTTNLLPHSMEVISVHGLQADELPGFYNSTCGPFTPSPTCFTQLNLKCLNGRCVCVENYVPNGSGGCNEDLVTMLVTWIVRLFVSACIFLICLTIFHLFISRKCCRQRGREEQEETADSEDRRSSTCWYDEPPPYPEAVDELPPPTYQEAVAKENEFGCSEGPTRPRERETPATPSPSPAPAPAHAPVHAPVRRGVETISTSSMPHPQPDLCTTHAHQTLHI</sequence>
<evidence type="ECO:0000313" key="4">
    <source>
        <dbReference type="Proteomes" id="UP001487740"/>
    </source>
</evidence>
<feature type="compositionally biased region" description="Pro residues" evidence="1">
    <location>
        <begin position="147"/>
        <end position="159"/>
    </location>
</feature>
<keyword evidence="4" id="KW-1185">Reference proteome</keyword>
<reference evidence="3 4" key="1">
    <citation type="submission" date="2023-03" db="EMBL/GenBank/DDBJ databases">
        <title>High-quality genome of Scylla paramamosain provides insights in environmental adaptation.</title>
        <authorList>
            <person name="Zhang L."/>
        </authorList>
    </citation>
    <scope>NUCLEOTIDE SEQUENCE [LARGE SCALE GENOMIC DNA]</scope>
    <source>
        <strain evidence="3">LZ_2023a</strain>
        <tissue evidence="3">Muscle</tissue>
    </source>
</reference>
<keyword evidence="2" id="KW-1133">Transmembrane helix</keyword>
<gene>
    <name evidence="3" type="ORF">O3P69_017256</name>
</gene>
<protein>
    <recommendedName>
        <fullName evidence="5">EB domain-containing protein</fullName>
    </recommendedName>
</protein>
<name>A0AAW0TYB2_SCYPA</name>
<comment type="caution">
    <text evidence="3">The sequence shown here is derived from an EMBL/GenBank/DDBJ whole genome shotgun (WGS) entry which is preliminary data.</text>
</comment>
<proteinExistence type="predicted"/>
<evidence type="ECO:0000256" key="2">
    <source>
        <dbReference type="SAM" id="Phobius"/>
    </source>
</evidence>
<evidence type="ECO:0008006" key="5">
    <source>
        <dbReference type="Google" id="ProtNLM"/>
    </source>
</evidence>
<dbReference type="Proteomes" id="UP001487740">
    <property type="component" value="Unassembled WGS sequence"/>
</dbReference>
<dbReference type="AlphaFoldDB" id="A0AAW0TYB2"/>
<keyword evidence="2" id="KW-0812">Transmembrane</keyword>
<feature type="region of interest" description="Disordered" evidence="1">
    <location>
        <begin position="172"/>
        <end position="238"/>
    </location>
</feature>
<evidence type="ECO:0000256" key="1">
    <source>
        <dbReference type="SAM" id="MobiDB-lite"/>
    </source>
</evidence>
<feature type="region of interest" description="Disordered" evidence="1">
    <location>
        <begin position="126"/>
        <end position="159"/>
    </location>
</feature>
<dbReference type="EMBL" id="JARAKH010000024">
    <property type="protein sequence ID" value="KAK8391597.1"/>
    <property type="molecule type" value="Genomic_DNA"/>
</dbReference>
<evidence type="ECO:0000313" key="3">
    <source>
        <dbReference type="EMBL" id="KAK8391597.1"/>
    </source>
</evidence>
<feature type="transmembrane region" description="Helical" evidence="2">
    <location>
        <begin position="94"/>
        <end position="116"/>
    </location>
</feature>
<accession>A0AAW0TYB2</accession>